<dbReference type="RefSeq" id="WP_008851834.1">
    <property type="nucleotide sequence ID" value="NZ_AGQV01000005.1"/>
</dbReference>
<feature type="signal peptide" evidence="1">
    <location>
        <begin position="1"/>
        <end position="23"/>
    </location>
</feature>
<dbReference type="Proteomes" id="UP000004949">
    <property type="component" value="Unassembled WGS sequence"/>
</dbReference>
<evidence type="ECO:0000313" key="2">
    <source>
        <dbReference type="EMBL" id="EHH67920.1"/>
    </source>
</evidence>
<comment type="caution">
    <text evidence="2">The sequence shown here is derived from an EMBL/GenBank/DDBJ whole genome shotgun (WGS) entry which is preliminary data.</text>
</comment>
<dbReference type="PATRIC" id="fig|1088869.3.peg.1682"/>
<feature type="chain" id="PRO_5003489748" description="UrcA family protein" evidence="1">
    <location>
        <begin position="24"/>
        <end position="124"/>
    </location>
</feature>
<dbReference type="OrthoDB" id="7280644at2"/>
<reference evidence="2 3" key="1">
    <citation type="submission" date="2011-10" db="EMBL/GenBank/DDBJ databases">
        <title>Genome sequence of Gluconobacter morbifer G707, isolated from Drosophila gut.</title>
        <authorList>
            <person name="Lee W.-J."/>
            <person name="Kim E.-K."/>
        </authorList>
    </citation>
    <scope>NUCLEOTIDE SEQUENCE [LARGE SCALE GENOMIC DNA]</scope>
    <source>
        <strain evidence="2 3">G707</strain>
    </source>
</reference>
<organism evidence="2 3">
    <name type="scientific">Gluconobacter morbifer G707</name>
    <dbReference type="NCBI Taxonomy" id="1088869"/>
    <lineage>
        <taxon>Bacteria</taxon>
        <taxon>Pseudomonadati</taxon>
        <taxon>Pseudomonadota</taxon>
        <taxon>Alphaproteobacteria</taxon>
        <taxon>Acetobacterales</taxon>
        <taxon>Acetobacteraceae</taxon>
        <taxon>Gluconobacter</taxon>
    </lineage>
</organism>
<dbReference type="InterPro" id="IPR030972">
    <property type="entry name" value="UrcA_uranyl"/>
</dbReference>
<dbReference type="AlphaFoldDB" id="G6XJV8"/>
<protein>
    <recommendedName>
        <fullName evidence="4">UrcA family protein</fullName>
    </recommendedName>
</protein>
<evidence type="ECO:0000313" key="3">
    <source>
        <dbReference type="Proteomes" id="UP000004949"/>
    </source>
</evidence>
<accession>G6XJV8</accession>
<dbReference type="NCBIfam" id="TIGR04433">
    <property type="entry name" value="UrcA_uranyl"/>
    <property type="match status" value="1"/>
</dbReference>
<sequence length="124" mass="13839">MSRLFPVAAALLLTGLPFAPVFAQGVDTSDSAFTLSKRVDISGLDLTREQDWRIAARRVETTAQNICQTLATPQADTFYDIEACAQDARQNTFRDLRDLREYQQDSHRRGHVILAGDTDGTPRL</sequence>
<evidence type="ECO:0000256" key="1">
    <source>
        <dbReference type="SAM" id="SignalP"/>
    </source>
</evidence>
<evidence type="ECO:0008006" key="4">
    <source>
        <dbReference type="Google" id="ProtNLM"/>
    </source>
</evidence>
<name>G6XJV8_9PROT</name>
<dbReference type="EMBL" id="AGQV01000005">
    <property type="protein sequence ID" value="EHH67920.1"/>
    <property type="molecule type" value="Genomic_DNA"/>
</dbReference>
<keyword evidence="3" id="KW-1185">Reference proteome</keyword>
<keyword evidence="1" id="KW-0732">Signal</keyword>
<proteinExistence type="predicted"/>
<gene>
    <name evidence="2" type="ORF">GMO_16870</name>
</gene>